<dbReference type="InterPro" id="IPR038765">
    <property type="entry name" value="Papain-like_cys_pep_sf"/>
</dbReference>
<evidence type="ECO:0000313" key="2">
    <source>
        <dbReference type="Proteomes" id="UP000004394"/>
    </source>
</evidence>
<dbReference type="Proteomes" id="UP000004394">
    <property type="component" value="Unassembled WGS sequence"/>
</dbReference>
<comment type="caution">
    <text evidence="1">The sequence shown here is derived from an EMBL/GenBank/DDBJ whole genome shotgun (WGS) entry which is preliminary data.</text>
</comment>
<reference evidence="1" key="1">
    <citation type="submission" date="2010-07" db="EMBL/GenBank/DDBJ databases">
        <authorList>
            <person name="Muzny D."/>
            <person name="Qin X."/>
            <person name="Deng J."/>
            <person name="Jiang H."/>
            <person name="Liu Y."/>
            <person name="Qu J."/>
            <person name="Song X.-Z."/>
            <person name="Zhang L."/>
            <person name="Thornton R."/>
            <person name="Coyle M."/>
            <person name="Francisco L."/>
            <person name="Jackson L."/>
            <person name="Javaid M."/>
            <person name="Korchina V."/>
            <person name="Kovar C."/>
            <person name="Mata R."/>
            <person name="Mathew T."/>
            <person name="Ngo R."/>
            <person name="Nguyen L."/>
            <person name="Nguyen N."/>
            <person name="Okwuonu G."/>
            <person name="Ongeri F."/>
            <person name="Pham C."/>
            <person name="Simmons D."/>
            <person name="Wilczek-Boney K."/>
            <person name="Hale W."/>
            <person name="Jakkamsetti A."/>
            <person name="Pham P."/>
            <person name="Ruth R."/>
            <person name="San Lucas F."/>
            <person name="Warren J."/>
            <person name="Zhang J."/>
            <person name="Zhao Z."/>
            <person name="Zhou C."/>
            <person name="Zhu D."/>
            <person name="Lee S."/>
            <person name="Bess C."/>
            <person name="Blankenburg K."/>
            <person name="Forbes L."/>
            <person name="Fu Q."/>
            <person name="Gubbala S."/>
            <person name="Hirani K."/>
            <person name="Jayaseelan J.C."/>
            <person name="Lara F."/>
            <person name="Munidasa M."/>
            <person name="Palculict T."/>
            <person name="Patil S."/>
            <person name="Pu L.-L."/>
            <person name="Saada N."/>
            <person name="Tang L."/>
            <person name="Weissenberger G."/>
            <person name="Zhu Y."/>
            <person name="Hemphill L."/>
            <person name="Shang Y."/>
            <person name="Youmans B."/>
            <person name="Ayvaz T."/>
            <person name="Ross M."/>
            <person name="Santibanez J."/>
            <person name="Aqrawi P."/>
            <person name="Gross S."/>
            <person name="Joshi V."/>
            <person name="Fowler G."/>
            <person name="Nazareth L."/>
            <person name="Reid J."/>
            <person name="Worley K."/>
            <person name="Petrosino J."/>
            <person name="Highlander S."/>
            <person name="Gibbs R."/>
        </authorList>
    </citation>
    <scope>NUCLEOTIDE SEQUENCE [LARGE SCALE GENOMIC DNA]</scope>
    <source>
        <strain evidence="1">DSM 16973</strain>
    </source>
</reference>
<keyword evidence="2" id="KW-1185">Reference proteome</keyword>
<dbReference type="STRING" id="862515.HMPREF0658_1817"/>
<dbReference type="GO" id="GO:0070005">
    <property type="term" value="F:cysteine-type aminopeptidase activity"/>
    <property type="evidence" value="ECO:0007669"/>
    <property type="project" value="InterPro"/>
</dbReference>
<dbReference type="SUPFAM" id="SSF54001">
    <property type="entry name" value="Cysteine proteinases"/>
    <property type="match status" value="1"/>
</dbReference>
<evidence type="ECO:0000313" key="1">
    <source>
        <dbReference type="EMBL" id="EFM01254.1"/>
    </source>
</evidence>
<protein>
    <submittedName>
        <fullName evidence="1">Peptidase C1-like family</fullName>
    </submittedName>
</protein>
<proteinExistence type="predicted"/>
<dbReference type="GO" id="GO:0006508">
    <property type="term" value="P:proteolysis"/>
    <property type="evidence" value="ECO:0007669"/>
    <property type="project" value="InterPro"/>
</dbReference>
<accession>E0NUG3</accession>
<dbReference type="BioCyc" id="PMAR862515-HMP:GMOO-1843-MONOMER"/>
<gene>
    <name evidence="1" type="ORF">HMPREF0658_1817</name>
</gene>
<dbReference type="EMBL" id="AEEI01000052">
    <property type="protein sequence ID" value="EFM01254.1"/>
    <property type="molecule type" value="Genomic_DNA"/>
</dbReference>
<dbReference type="InterPro" id="IPR004134">
    <property type="entry name" value="Peptidase_C1B"/>
</dbReference>
<dbReference type="Gene3D" id="3.90.70.10">
    <property type="entry name" value="Cysteine proteinases"/>
    <property type="match status" value="1"/>
</dbReference>
<sequence>MRIDKFTLRFLPAQMFAHGILKITLQGVGNVMRNTYLCIKQEALQPSRTRTIASDLRCLCTHTMYRILLKISAFCILSALLLTGCTHPSKTQQQPGRFTTDVRLRTTPVKNQGQNDLCWLYAMLATIETEHLMRGDSVHLSVAYPTKCLLEELTRERYLSRGCAPLSTRGTPWQALHLLMAYGAMPYDSYPTDEHASIPALVRKLQRLTDIDIARRTGLPTHEKSIARIIEDNIGPAPIHVFMFGAEYTTTEFAHSVCRKDEYQAYTSFTHHPFGTRFVLEIPDNRRRNNFLNVPIKTLVKLTETALRHGHPVCWEGDVSEPGFSQTKGLAEMPHGTSCTQQERQRQFERFDTTDDHCMTLIGMAHDAHGQRFFICKNSWGTNNPYGGFIYMSLPYFYLKTIAIYLSNGL</sequence>
<dbReference type="HOGENOM" id="CLU_056707_1_0_10"/>
<dbReference type="AlphaFoldDB" id="E0NUG3"/>
<name>E0NUG3_9BACT</name>
<dbReference type="eggNOG" id="COG4870">
    <property type="taxonomic scope" value="Bacteria"/>
</dbReference>
<dbReference type="RefSeq" id="WP_006950119.1">
    <property type="nucleotide sequence ID" value="NZ_BAJI01000004.1"/>
</dbReference>
<dbReference type="Pfam" id="PF03051">
    <property type="entry name" value="Peptidase_C1_2"/>
    <property type="match status" value="1"/>
</dbReference>
<organism evidence="1 2">
    <name type="scientific">Hoylesella marshii DSM 16973 = JCM 13450</name>
    <dbReference type="NCBI Taxonomy" id="862515"/>
    <lineage>
        <taxon>Bacteria</taxon>
        <taxon>Pseudomonadati</taxon>
        <taxon>Bacteroidota</taxon>
        <taxon>Bacteroidia</taxon>
        <taxon>Bacteroidales</taxon>
        <taxon>Prevotellaceae</taxon>
        <taxon>Hoylesella</taxon>
    </lineage>
</organism>